<dbReference type="InterPro" id="IPR018076">
    <property type="entry name" value="T2SS_GspF_dom"/>
</dbReference>
<dbReference type="OrthoDB" id="9793966at2"/>
<dbReference type="PANTHER" id="PTHR35007:SF2">
    <property type="entry name" value="PILUS ASSEMBLE PROTEIN"/>
    <property type="match status" value="1"/>
</dbReference>
<dbReference type="EMBL" id="FOIL01000048">
    <property type="protein sequence ID" value="SET81817.1"/>
    <property type="molecule type" value="Genomic_DNA"/>
</dbReference>
<feature type="transmembrane region" description="Helical" evidence="6">
    <location>
        <begin position="226"/>
        <end position="243"/>
    </location>
</feature>
<dbReference type="STRING" id="1526.SAMN02910262_02012"/>
<sequence length="407" mass="46243">MKIPKAKVGIDRRQLIAAGAGILLGAMMCVVSSAEDHSGIRSFHRNLYGGSGRDEEVIVSGLTDKDETMTIHVAERAYSKEEAYRAMEEAAKMLPELMRGKNPGLSEVSGPLNLPERLPDSGIRLDWIPDDPDLIRFDGEVDRKHIKGKMETGITASMEAEDYSSRFYYPITLVESQQTDGEKLRSGLEQQLETEDERQKTEEHFQLPEEYEGKPIVFRKPEDRSWAAFPLLGFLAAMAIPALDRQKKQEQEKKRGIRLQEDYPEIVSRLVVLSGAGLPVIRAWEKIVRDYEKTEKERPAYEEMAKTWHQMERGMPAGKAMELFGARCGELSYRRLIGLLRQNIRNGSGQFREALENEMERAFEEERNMSRKRGEEASTKLLLPLILMLMIVMVMVSVPAFLTFTAG</sequence>
<proteinExistence type="predicted"/>
<dbReference type="Pfam" id="PF00482">
    <property type="entry name" value="T2SSF"/>
    <property type="match status" value="1"/>
</dbReference>
<gene>
    <name evidence="9" type="ORF">SAMN02910262_02012</name>
    <name evidence="8" type="ORF">SAMN04487771_104817</name>
</gene>
<keyword evidence="10" id="KW-1185">Reference proteome</keyword>
<accession>A0A1I0HDA3</accession>
<evidence type="ECO:0000256" key="5">
    <source>
        <dbReference type="ARBA" id="ARBA00023136"/>
    </source>
</evidence>
<dbReference type="AlphaFoldDB" id="A0A1I0HDA3"/>
<organism evidence="8 10">
    <name type="scientific">[Clostridium] aminophilum</name>
    <dbReference type="NCBI Taxonomy" id="1526"/>
    <lineage>
        <taxon>Bacteria</taxon>
        <taxon>Bacillati</taxon>
        <taxon>Bacillota</taxon>
        <taxon>Clostridia</taxon>
        <taxon>Lachnospirales</taxon>
        <taxon>Lachnospiraceae</taxon>
    </lineage>
</organism>
<dbReference type="eggNOG" id="COG2064">
    <property type="taxonomic scope" value="Bacteria"/>
</dbReference>
<feature type="domain" description="Type II secretion system protein GspF" evidence="7">
    <location>
        <begin position="269"/>
        <end position="399"/>
    </location>
</feature>
<evidence type="ECO:0000256" key="3">
    <source>
        <dbReference type="ARBA" id="ARBA00022692"/>
    </source>
</evidence>
<comment type="subcellular location">
    <subcellularLocation>
        <location evidence="1">Cell membrane</location>
        <topology evidence="1">Multi-pass membrane protein</topology>
    </subcellularLocation>
</comment>
<evidence type="ECO:0000256" key="1">
    <source>
        <dbReference type="ARBA" id="ARBA00004651"/>
    </source>
</evidence>
<keyword evidence="3 6" id="KW-0812">Transmembrane</keyword>
<feature type="transmembrane region" description="Helical" evidence="6">
    <location>
        <begin position="381"/>
        <end position="402"/>
    </location>
</feature>
<keyword evidence="4 6" id="KW-1133">Transmembrane helix</keyword>
<evidence type="ECO:0000313" key="8">
    <source>
        <dbReference type="EMBL" id="SET81817.1"/>
    </source>
</evidence>
<evidence type="ECO:0000313" key="11">
    <source>
        <dbReference type="Proteomes" id="UP000214760"/>
    </source>
</evidence>
<evidence type="ECO:0000256" key="6">
    <source>
        <dbReference type="SAM" id="Phobius"/>
    </source>
</evidence>
<dbReference type="PANTHER" id="PTHR35007">
    <property type="entry name" value="INTEGRAL MEMBRANE PROTEIN-RELATED"/>
    <property type="match status" value="1"/>
</dbReference>
<evidence type="ECO:0000259" key="7">
    <source>
        <dbReference type="Pfam" id="PF00482"/>
    </source>
</evidence>
<dbReference type="Proteomes" id="UP000199820">
    <property type="component" value="Unassembled WGS sequence"/>
</dbReference>
<dbReference type="RefSeq" id="WP_051684734.1">
    <property type="nucleotide sequence ID" value="NZ_FOIL01000048.1"/>
</dbReference>
<evidence type="ECO:0000256" key="4">
    <source>
        <dbReference type="ARBA" id="ARBA00022989"/>
    </source>
</evidence>
<dbReference type="GO" id="GO:0005886">
    <property type="term" value="C:plasma membrane"/>
    <property type="evidence" value="ECO:0007669"/>
    <property type="project" value="UniProtKB-SubCell"/>
</dbReference>
<evidence type="ECO:0000313" key="10">
    <source>
        <dbReference type="Proteomes" id="UP000199820"/>
    </source>
</evidence>
<keyword evidence="2" id="KW-1003">Cell membrane</keyword>
<protein>
    <submittedName>
        <fullName evidence="8">Type II secretion system (T2SS), protein F</fullName>
    </submittedName>
</protein>
<dbReference type="Proteomes" id="UP000214760">
    <property type="component" value="Unassembled WGS sequence"/>
</dbReference>
<dbReference type="EMBL" id="FOZC01000012">
    <property type="protein sequence ID" value="SFR83203.1"/>
    <property type="molecule type" value="Genomic_DNA"/>
</dbReference>
<reference evidence="10 11" key="1">
    <citation type="submission" date="2016-10" db="EMBL/GenBank/DDBJ databases">
        <authorList>
            <person name="de Groot N.N."/>
        </authorList>
    </citation>
    <scope>NUCLEOTIDE SEQUENCE [LARGE SCALE GENOMIC DNA]</scope>
    <source>
        <strain evidence="9 11">F</strain>
        <strain evidence="8 10">KH1P1</strain>
    </source>
</reference>
<evidence type="ECO:0000256" key="2">
    <source>
        <dbReference type="ARBA" id="ARBA00022475"/>
    </source>
</evidence>
<name>A0A1I0HDA3_9FIRM</name>
<evidence type="ECO:0000313" key="9">
    <source>
        <dbReference type="EMBL" id="SFR83203.1"/>
    </source>
</evidence>
<keyword evidence="5 6" id="KW-0472">Membrane</keyword>